<evidence type="ECO:0000313" key="7">
    <source>
        <dbReference type="EMBL" id="QJE72089.1"/>
    </source>
</evidence>
<sequence>MRIALAALVALSLALPAGAEVVFRRGIGPSPDTLDPTKGELQPSARMTYDLFEGLFSLDGQGQRRNAMAESHEVSPDGLTYTFKLREAKWSDGTPVTADDFVFGWRRLADPKHASPYGYYMWPVLNGQAIGEGKKKPEELGVQAVDARTLKVTLAEPTGYFLATLQHPSTFPVNRASVEKHGEAFVQPGKLVSNGPYMLVESVPQSHLKAVKNPHYYDAANVQVDTVMSYPIDNNDTEFKRFRAGELDATETLPVTQNDFAKQNLPDAFTSGSTYSTYYLSFNMTNPFWRDNPKLRAALYLAIDRDVIATKVMNGSGQPAWTFTPPGKVGGYEPPLPAAAKQTQAERDKLAKQLLAEAGFGPGGKPLPPVDLLYSTSENNRRVLVAVAAMWKQKLGVETQLNNQEFRVVASIGNEKAYKDIIFYAWIGDYPDPYTFLQLLRGDVGQQNFPGYKSAEYDRLTTEANRLTDPEKRLSLLAQAEAVALADYPVAPVFHNVRRRLVSPAVKGWTPNPPDFNLPRFLTVGK</sequence>
<dbReference type="GO" id="GO:0043190">
    <property type="term" value="C:ATP-binding cassette (ABC) transporter complex"/>
    <property type="evidence" value="ECO:0007669"/>
    <property type="project" value="InterPro"/>
</dbReference>
<feature type="domain" description="Solute-binding protein family 5" evidence="6">
    <location>
        <begin position="66"/>
        <end position="446"/>
    </location>
</feature>
<dbReference type="Gene3D" id="3.40.190.10">
    <property type="entry name" value="Periplasmic binding protein-like II"/>
    <property type="match status" value="1"/>
</dbReference>
<dbReference type="KEGG" id="acru:HHL28_02290"/>
<dbReference type="SUPFAM" id="SSF53850">
    <property type="entry name" value="Periplasmic binding protein-like II"/>
    <property type="match status" value="1"/>
</dbReference>
<dbReference type="EMBL" id="CP051775">
    <property type="protein sequence ID" value="QJE72089.1"/>
    <property type="molecule type" value="Genomic_DNA"/>
</dbReference>
<dbReference type="Gene3D" id="3.90.76.10">
    <property type="entry name" value="Dipeptide-binding Protein, Domain 1"/>
    <property type="match status" value="1"/>
</dbReference>
<dbReference type="GO" id="GO:0030288">
    <property type="term" value="C:outer membrane-bounded periplasmic space"/>
    <property type="evidence" value="ECO:0007669"/>
    <property type="project" value="UniProtKB-ARBA"/>
</dbReference>
<dbReference type="PANTHER" id="PTHR30290">
    <property type="entry name" value="PERIPLASMIC BINDING COMPONENT OF ABC TRANSPORTER"/>
    <property type="match status" value="1"/>
</dbReference>
<evidence type="ECO:0000256" key="1">
    <source>
        <dbReference type="ARBA" id="ARBA00004418"/>
    </source>
</evidence>
<dbReference type="InterPro" id="IPR030678">
    <property type="entry name" value="Peptide/Ni-bd"/>
</dbReference>
<dbReference type="PANTHER" id="PTHR30290:SF10">
    <property type="entry name" value="PERIPLASMIC OLIGOPEPTIDE-BINDING PROTEIN-RELATED"/>
    <property type="match status" value="1"/>
</dbReference>
<dbReference type="CDD" id="cd08504">
    <property type="entry name" value="PBP2_OppA"/>
    <property type="match status" value="1"/>
</dbReference>
<keyword evidence="4 5" id="KW-0732">Signal</keyword>
<comment type="subcellular location">
    <subcellularLocation>
        <location evidence="1">Periplasm</location>
    </subcellularLocation>
</comment>
<dbReference type="Gene3D" id="3.10.105.10">
    <property type="entry name" value="Dipeptide-binding Protein, Domain 3"/>
    <property type="match status" value="1"/>
</dbReference>
<dbReference type="InterPro" id="IPR039424">
    <property type="entry name" value="SBP_5"/>
</dbReference>
<evidence type="ECO:0000256" key="3">
    <source>
        <dbReference type="ARBA" id="ARBA00022448"/>
    </source>
</evidence>
<evidence type="ECO:0000259" key="6">
    <source>
        <dbReference type="Pfam" id="PF00496"/>
    </source>
</evidence>
<feature type="chain" id="PRO_5032303758" evidence="5">
    <location>
        <begin position="20"/>
        <end position="526"/>
    </location>
</feature>
<keyword evidence="8" id="KW-1185">Reference proteome</keyword>
<dbReference type="InterPro" id="IPR000914">
    <property type="entry name" value="SBP_5_dom"/>
</dbReference>
<dbReference type="Proteomes" id="UP000501891">
    <property type="component" value="Chromosome"/>
</dbReference>
<dbReference type="FunFam" id="3.90.76.10:FF:000001">
    <property type="entry name" value="Oligopeptide ABC transporter substrate-binding protein"/>
    <property type="match status" value="1"/>
</dbReference>
<dbReference type="GO" id="GO:1904680">
    <property type="term" value="F:peptide transmembrane transporter activity"/>
    <property type="evidence" value="ECO:0007669"/>
    <property type="project" value="TreeGrafter"/>
</dbReference>
<protein>
    <submittedName>
        <fullName evidence="7">Peptide ABC transporter substrate-binding protein</fullName>
    </submittedName>
</protein>
<proteinExistence type="inferred from homology"/>
<dbReference type="Pfam" id="PF00496">
    <property type="entry name" value="SBP_bac_5"/>
    <property type="match status" value="1"/>
</dbReference>
<evidence type="ECO:0000256" key="2">
    <source>
        <dbReference type="ARBA" id="ARBA00005695"/>
    </source>
</evidence>
<organism evidence="7 8">
    <name type="scientific">Aerophototrophica crusticola</name>
    <dbReference type="NCBI Taxonomy" id="1709002"/>
    <lineage>
        <taxon>Bacteria</taxon>
        <taxon>Pseudomonadati</taxon>
        <taxon>Pseudomonadota</taxon>
        <taxon>Alphaproteobacteria</taxon>
        <taxon>Rhodospirillales</taxon>
        <taxon>Rhodospirillaceae</taxon>
        <taxon>Aerophototrophica</taxon>
    </lineage>
</organism>
<reference evidence="7" key="1">
    <citation type="submission" date="2020-04" db="EMBL/GenBank/DDBJ databases">
        <title>A desert anoxygenic phototrophic bacterium fixes CO2 using RubisCO under aerobic conditions.</title>
        <authorList>
            <person name="Tang K."/>
        </authorList>
    </citation>
    <scope>NUCLEOTIDE SEQUENCE [LARGE SCALE GENOMIC DNA]</scope>
    <source>
        <strain evidence="7">MIMtkB3</strain>
    </source>
</reference>
<evidence type="ECO:0000256" key="5">
    <source>
        <dbReference type="SAM" id="SignalP"/>
    </source>
</evidence>
<gene>
    <name evidence="7" type="ORF">HHL28_02290</name>
</gene>
<accession>A0A858R3S9</accession>
<feature type="signal peptide" evidence="5">
    <location>
        <begin position="1"/>
        <end position="19"/>
    </location>
</feature>
<dbReference type="AlphaFoldDB" id="A0A858R3S9"/>
<dbReference type="GO" id="GO:0015833">
    <property type="term" value="P:peptide transport"/>
    <property type="evidence" value="ECO:0007669"/>
    <property type="project" value="TreeGrafter"/>
</dbReference>
<comment type="similarity">
    <text evidence="2">Belongs to the bacterial solute-binding protein 5 family.</text>
</comment>
<evidence type="ECO:0000256" key="4">
    <source>
        <dbReference type="ARBA" id="ARBA00022729"/>
    </source>
</evidence>
<dbReference type="PIRSF" id="PIRSF002741">
    <property type="entry name" value="MppA"/>
    <property type="match status" value="1"/>
</dbReference>
<keyword evidence="3" id="KW-0813">Transport</keyword>
<name>A0A858R3S9_9PROT</name>
<evidence type="ECO:0000313" key="8">
    <source>
        <dbReference type="Proteomes" id="UP000501891"/>
    </source>
</evidence>